<gene>
    <name evidence="7" type="ORF">A5707_06915</name>
</gene>
<evidence type="ECO:0000256" key="4">
    <source>
        <dbReference type="ARBA" id="ARBA00023002"/>
    </source>
</evidence>
<name>A0A1A2YXS1_9MYCO</name>
<organism evidence="7 8">
    <name type="scientific">Mycobacterium kyorinense</name>
    <dbReference type="NCBI Taxonomy" id="487514"/>
    <lineage>
        <taxon>Bacteria</taxon>
        <taxon>Bacillati</taxon>
        <taxon>Actinomycetota</taxon>
        <taxon>Actinomycetes</taxon>
        <taxon>Mycobacteriales</taxon>
        <taxon>Mycobacteriaceae</taxon>
        <taxon>Mycobacterium</taxon>
    </lineage>
</organism>
<dbReference type="InterPro" id="IPR000572">
    <property type="entry name" value="OxRdtase_Mopterin-bd_dom"/>
</dbReference>
<accession>A0A1A2YXS1</accession>
<keyword evidence="2" id="KW-0500">Molybdenum</keyword>
<reference evidence="8" key="1">
    <citation type="submission" date="2016-06" db="EMBL/GenBank/DDBJ databases">
        <authorList>
            <person name="Sutton G."/>
            <person name="Brinkac L."/>
            <person name="Sanka R."/>
            <person name="Adams M."/>
            <person name="Lau E."/>
            <person name="Sam S."/>
            <person name="Sreng N."/>
            <person name="Him V."/>
            <person name="Kerleguer A."/>
            <person name="Cheng S."/>
        </authorList>
    </citation>
    <scope>NUCLEOTIDE SEQUENCE [LARGE SCALE GENOMIC DNA]</scope>
    <source>
        <strain evidence="8">E861</strain>
    </source>
</reference>
<comment type="cofactor">
    <cofactor evidence="1">
        <name>Mo-molybdopterin</name>
        <dbReference type="ChEBI" id="CHEBI:71302"/>
    </cofactor>
</comment>
<dbReference type="SUPFAM" id="SSF56524">
    <property type="entry name" value="Oxidoreductase molybdopterin-binding domain"/>
    <property type="match status" value="1"/>
</dbReference>
<dbReference type="InterPro" id="IPR014756">
    <property type="entry name" value="Ig_E-set"/>
</dbReference>
<dbReference type="Pfam" id="PF00174">
    <property type="entry name" value="Oxidored_molyb"/>
    <property type="match status" value="1"/>
</dbReference>
<evidence type="ECO:0000313" key="8">
    <source>
        <dbReference type="Proteomes" id="UP000093592"/>
    </source>
</evidence>
<dbReference type="Pfam" id="PF03404">
    <property type="entry name" value="Mo-co_dimer"/>
    <property type="match status" value="1"/>
</dbReference>
<dbReference type="AlphaFoldDB" id="A0A1A2YXS1"/>
<keyword evidence="3" id="KW-0479">Metal-binding</keyword>
<dbReference type="PANTHER" id="PTHR19372:SF7">
    <property type="entry name" value="SULFITE OXIDASE, MITOCHONDRIAL"/>
    <property type="match status" value="1"/>
</dbReference>
<dbReference type="Proteomes" id="UP000093592">
    <property type="component" value="Unassembled WGS sequence"/>
</dbReference>
<evidence type="ECO:0000259" key="5">
    <source>
        <dbReference type="Pfam" id="PF00174"/>
    </source>
</evidence>
<keyword evidence="4" id="KW-0560">Oxidoreductase</keyword>
<dbReference type="CDD" id="cd02110">
    <property type="entry name" value="SO_family_Moco_dimer"/>
    <property type="match status" value="1"/>
</dbReference>
<sequence length="366" mass="40738">MITALTTPPVDWEEACRQAVDAGLRVHTANPLNAETPRLTMLGADITPTDHFYVRNHFPIPAVDATDWRLTVGGHVRRRRTYSLEELLARRPHTRVVTLECAGNNRSALDRQQPDLQWGLGAAGTAAWTGVRLVDILDEAGLAADACEVVFRGADYGHVDGRTETTFFERSLALADIADSAALLAYEMNGAPLPRHHGYPLRLVVPGWYGMASVKWLTDIEVIDHSFEGHFQTDRYRYEWLHDGQILSEPVRHQRVRAVITQPVAGQQLQCGEVTIRGLAWSGAAPIAHVWVSVDERPWQQARLAGAPVRGSWRQWELGIELDDPGAVTVRACAVDHAGCRQPRKPRWNRLGYGANAMQEVTIHIV</sequence>
<dbReference type="PANTHER" id="PTHR19372">
    <property type="entry name" value="SULFITE REDUCTASE"/>
    <property type="match status" value="1"/>
</dbReference>
<dbReference type="Gene3D" id="2.60.40.650">
    <property type="match status" value="1"/>
</dbReference>
<dbReference type="InterPro" id="IPR036374">
    <property type="entry name" value="OxRdtase_Mopterin-bd_sf"/>
</dbReference>
<dbReference type="GO" id="GO:0020037">
    <property type="term" value="F:heme binding"/>
    <property type="evidence" value="ECO:0007669"/>
    <property type="project" value="TreeGrafter"/>
</dbReference>
<dbReference type="GO" id="GO:0043546">
    <property type="term" value="F:molybdopterin cofactor binding"/>
    <property type="evidence" value="ECO:0007669"/>
    <property type="project" value="TreeGrafter"/>
</dbReference>
<protein>
    <recommendedName>
        <fullName evidence="9">Sulfite oxidase</fullName>
    </recommendedName>
</protein>
<evidence type="ECO:0008006" key="9">
    <source>
        <dbReference type="Google" id="ProtNLM"/>
    </source>
</evidence>
<dbReference type="GO" id="GO:0006790">
    <property type="term" value="P:sulfur compound metabolic process"/>
    <property type="evidence" value="ECO:0007669"/>
    <property type="project" value="TreeGrafter"/>
</dbReference>
<feature type="domain" description="Oxidoreductase molybdopterin-binding" evidence="5">
    <location>
        <begin position="57"/>
        <end position="230"/>
    </location>
</feature>
<comment type="caution">
    <text evidence="7">The sequence shown here is derived from an EMBL/GenBank/DDBJ whole genome shotgun (WGS) entry which is preliminary data.</text>
</comment>
<proteinExistence type="predicted"/>
<evidence type="ECO:0000256" key="3">
    <source>
        <dbReference type="ARBA" id="ARBA00022723"/>
    </source>
</evidence>
<dbReference type="Gene3D" id="3.90.420.10">
    <property type="entry name" value="Oxidoreductase, molybdopterin-binding domain"/>
    <property type="match status" value="1"/>
</dbReference>
<dbReference type="PRINTS" id="PR00407">
    <property type="entry name" value="EUMOPTERIN"/>
</dbReference>
<dbReference type="GO" id="GO:0008482">
    <property type="term" value="F:sulfite oxidase activity"/>
    <property type="evidence" value="ECO:0007669"/>
    <property type="project" value="TreeGrafter"/>
</dbReference>
<evidence type="ECO:0000259" key="6">
    <source>
        <dbReference type="Pfam" id="PF03404"/>
    </source>
</evidence>
<evidence type="ECO:0000256" key="2">
    <source>
        <dbReference type="ARBA" id="ARBA00022505"/>
    </source>
</evidence>
<dbReference type="RefSeq" id="WP_065015963.1">
    <property type="nucleotide sequence ID" value="NZ_LZKJ01000171.1"/>
</dbReference>
<evidence type="ECO:0000313" key="7">
    <source>
        <dbReference type="EMBL" id="OBI41716.1"/>
    </source>
</evidence>
<dbReference type="InterPro" id="IPR005066">
    <property type="entry name" value="MoCF_OxRdtse_dimer"/>
</dbReference>
<evidence type="ECO:0000256" key="1">
    <source>
        <dbReference type="ARBA" id="ARBA00001924"/>
    </source>
</evidence>
<dbReference type="EMBL" id="LZKJ01000171">
    <property type="protein sequence ID" value="OBI41716.1"/>
    <property type="molecule type" value="Genomic_DNA"/>
</dbReference>
<dbReference type="GO" id="GO:0030151">
    <property type="term" value="F:molybdenum ion binding"/>
    <property type="evidence" value="ECO:0007669"/>
    <property type="project" value="InterPro"/>
</dbReference>
<dbReference type="SUPFAM" id="SSF81296">
    <property type="entry name" value="E set domains"/>
    <property type="match status" value="1"/>
</dbReference>
<dbReference type="InterPro" id="IPR008335">
    <property type="entry name" value="Mopterin_OxRdtase_euk"/>
</dbReference>
<feature type="domain" description="Moybdenum cofactor oxidoreductase dimerisation" evidence="6">
    <location>
        <begin position="255"/>
        <end position="364"/>
    </location>
</feature>
<dbReference type="OrthoDB" id="9795587at2"/>